<feature type="transmembrane region" description="Helical" evidence="1">
    <location>
        <begin position="49"/>
        <end position="69"/>
    </location>
</feature>
<evidence type="ECO:0000256" key="1">
    <source>
        <dbReference type="SAM" id="Phobius"/>
    </source>
</evidence>
<dbReference type="STRING" id="1227496.C489_05333"/>
<feature type="transmembrane region" description="Helical" evidence="1">
    <location>
        <begin position="89"/>
        <end position="108"/>
    </location>
</feature>
<dbReference type="PATRIC" id="fig|1227496.3.peg.1077"/>
<evidence type="ECO:0000313" key="2">
    <source>
        <dbReference type="EMBL" id="ELY69350.1"/>
    </source>
</evidence>
<reference evidence="2 3" key="1">
    <citation type="journal article" date="2014" name="PLoS Genet.">
        <title>Phylogenetically driven sequencing of extremely halophilic archaea reveals strategies for static and dynamic osmo-response.</title>
        <authorList>
            <person name="Becker E.A."/>
            <person name="Seitzer P.M."/>
            <person name="Tritt A."/>
            <person name="Larsen D."/>
            <person name="Krusor M."/>
            <person name="Yao A.I."/>
            <person name="Wu D."/>
            <person name="Madern D."/>
            <person name="Eisen J.A."/>
            <person name="Darling A.E."/>
            <person name="Facciotti M.T."/>
        </authorList>
    </citation>
    <scope>NUCLEOTIDE SEQUENCE [LARGE SCALE GENOMIC DNA]</scope>
    <source>
        <strain evidence="2 3">JCM 10478</strain>
    </source>
</reference>
<comment type="caution">
    <text evidence="2">The sequence shown here is derived from an EMBL/GenBank/DDBJ whole genome shotgun (WGS) entry which is preliminary data.</text>
</comment>
<feature type="transmembrane region" description="Helical" evidence="1">
    <location>
        <begin position="18"/>
        <end position="37"/>
    </location>
</feature>
<organism evidence="2 3">
    <name type="scientific">Natrinema versiforme JCM 10478</name>
    <dbReference type="NCBI Taxonomy" id="1227496"/>
    <lineage>
        <taxon>Archaea</taxon>
        <taxon>Methanobacteriati</taxon>
        <taxon>Methanobacteriota</taxon>
        <taxon>Stenosarchaea group</taxon>
        <taxon>Halobacteria</taxon>
        <taxon>Halobacteriales</taxon>
        <taxon>Natrialbaceae</taxon>
        <taxon>Natrinema</taxon>
    </lineage>
</organism>
<evidence type="ECO:0000313" key="3">
    <source>
        <dbReference type="Proteomes" id="UP000011632"/>
    </source>
</evidence>
<proteinExistence type="predicted"/>
<feature type="transmembrane region" description="Helical" evidence="1">
    <location>
        <begin position="174"/>
        <end position="193"/>
    </location>
</feature>
<dbReference type="EMBL" id="AOID01000016">
    <property type="protein sequence ID" value="ELY69350.1"/>
    <property type="molecule type" value="Genomic_DNA"/>
</dbReference>
<sequence length="230" mass="23177">MITDALRYPVGDPVGRAALLRSSVCVVAVAVGLRYAAAFSPSVVALGPALVAVIATVVLSGTAAVVVGAADKRSQPPVRAVVRPGIEALALSVIFLAPPVALLARSLTTTPAALALEGGAGLFSLVSSTASLFFFVACAYTYPAAVATTASTGRLRAALEADTLLPVLTAPAYLLRWITGFSFVVLAVWLVGVSARRGDALGLIAAAATAYLLLASARVVGVGYARASGR</sequence>
<gene>
    <name evidence="2" type="ORF">C489_05333</name>
</gene>
<dbReference type="AlphaFoldDB" id="L9Y5J9"/>
<keyword evidence="1" id="KW-0472">Membrane</keyword>
<keyword evidence="3" id="KW-1185">Reference proteome</keyword>
<dbReference type="RefSeq" id="WP_006430120.1">
    <property type="nucleotide sequence ID" value="NZ_AOID01000016.1"/>
</dbReference>
<name>L9Y5J9_9EURY</name>
<dbReference type="OrthoDB" id="178023at2157"/>
<feature type="transmembrane region" description="Helical" evidence="1">
    <location>
        <begin position="200"/>
        <end position="225"/>
    </location>
</feature>
<accession>L9Y5J9</accession>
<feature type="transmembrane region" description="Helical" evidence="1">
    <location>
        <begin position="120"/>
        <end position="142"/>
    </location>
</feature>
<keyword evidence="1" id="KW-0812">Transmembrane</keyword>
<dbReference type="Proteomes" id="UP000011632">
    <property type="component" value="Unassembled WGS sequence"/>
</dbReference>
<protein>
    <submittedName>
        <fullName evidence="2">Uncharacterized protein</fullName>
    </submittedName>
</protein>
<keyword evidence="1" id="KW-1133">Transmembrane helix</keyword>